<dbReference type="EMBL" id="CP129971">
    <property type="protein sequence ID" value="WMN12187.1"/>
    <property type="molecule type" value="Genomic_DNA"/>
</dbReference>
<protein>
    <submittedName>
        <fullName evidence="5">Acetyltransferase</fullName>
    </submittedName>
</protein>
<dbReference type="NCBIfam" id="TIGR03570">
    <property type="entry name" value="NeuD_NnaD"/>
    <property type="match status" value="1"/>
</dbReference>
<reference evidence="5 6" key="1">
    <citation type="submission" date="2023-08" db="EMBL/GenBank/DDBJ databases">
        <title>Comparative genomics and taxonomic characterization of three novel marine species of genus Marivirga.</title>
        <authorList>
            <person name="Muhammad N."/>
            <person name="Kim S.-G."/>
        </authorList>
    </citation>
    <scope>NUCLEOTIDE SEQUENCE [LARGE SCALE GENOMIC DNA]</scope>
    <source>
        <strain evidence="5 6">BDSF4-3</strain>
    </source>
</reference>
<keyword evidence="6" id="KW-1185">Reference proteome</keyword>
<feature type="site" description="Increases basicity of active site His" evidence="2">
    <location>
        <position position="138"/>
    </location>
</feature>
<feature type="binding site" evidence="3">
    <location>
        <position position="69"/>
    </location>
    <ligand>
        <name>substrate</name>
    </ligand>
</feature>
<dbReference type="Pfam" id="PF00132">
    <property type="entry name" value="Hexapep"/>
    <property type="match status" value="1"/>
</dbReference>
<proteinExistence type="inferred from homology"/>
<dbReference type="CDD" id="cd03360">
    <property type="entry name" value="LbH_AT_putative"/>
    <property type="match status" value="1"/>
</dbReference>
<dbReference type="SUPFAM" id="SSF51161">
    <property type="entry name" value="Trimeric LpxA-like enzymes"/>
    <property type="match status" value="1"/>
</dbReference>
<evidence type="ECO:0000256" key="1">
    <source>
        <dbReference type="ARBA" id="ARBA00007274"/>
    </source>
</evidence>
<dbReference type="InterPro" id="IPR020019">
    <property type="entry name" value="AcTrfase_PglD-like"/>
</dbReference>
<accession>A0AA51NBA2</accession>
<dbReference type="InterPro" id="IPR011004">
    <property type="entry name" value="Trimer_LpxA-like_sf"/>
</dbReference>
<dbReference type="AlphaFoldDB" id="A0AA51NBA2"/>
<dbReference type="InterPro" id="IPR001451">
    <property type="entry name" value="Hexapep"/>
</dbReference>
<evidence type="ECO:0000313" key="5">
    <source>
        <dbReference type="EMBL" id="WMN12187.1"/>
    </source>
</evidence>
<dbReference type="KEGG" id="msaa:QYS49_32755"/>
<sequence length="210" mass="22494">MIIIGAKGFSKELLTVLMKKSNNEKDIFFFDDISKDLGDNLFGKFPIIKSIEETKHILAENPYFALGLGSPQLRRKMTDKFEFLGGKLKTVISPKAVVGIFGVEINQGVCIMCGSVITSDIKIGKGVLINLNCTVGHDSKIGDFVECSPGVHISGNVRIGNNTAIGSGAVILPNIRIGNNCVIGAGSVVRENIPDNKLVVGVPAKIIRDI</sequence>
<feature type="domain" description="PglD N-terminal" evidence="4">
    <location>
        <begin position="2"/>
        <end position="80"/>
    </location>
</feature>
<dbReference type="PANTHER" id="PTHR43300">
    <property type="entry name" value="ACETYLTRANSFERASE"/>
    <property type="match status" value="1"/>
</dbReference>
<evidence type="ECO:0000313" key="6">
    <source>
        <dbReference type="Proteomes" id="UP001230496"/>
    </source>
</evidence>
<name>A0AA51NBA2_9BACT</name>
<gene>
    <name evidence="5" type="ORF">QYS49_32755</name>
</gene>
<dbReference type="RefSeq" id="WP_308350080.1">
    <property type="nucleotide sequence ID" value="NZ_CP129971.1"/>
</dbReference>
<comment type="similarity">
    <text evidence="1">Belongs to the transferase hexapeptide repeat family.</text>
</comment>
<dbReference type="Pfam" id="PF17836">
    <property type="entry name" value="PglD_N"/>
    <property type="match status" value="1"/>
</dbReference>
<evidence type="ECO:0000256" key="2">
    <source>
        <dbReference type="PIRSR" id="PIRSR620019-1"/>
    </source>
</evidence>
<feature type="active site" description="Proton acceptor" evidence="2">
    <location>
        <position position="137"/>
    </location>
</feature>
<dbReference type="InterPro" id="IPR050179">
    <property type="entry name" value="Trans_hexapeptide_repeat"/>
</dbReference>
<dbReference type="Proteomes" id="UP001230496">
    <property type="component" value="Chromosome"/>
</dbReference>
<evidence type="ECO:0000259" key="4">
    <source>
        <dbReference type="Pfam" id="PF17836"/>
    </source>
</evidence>
<dbReference type="Gene3D" id="2.160.10.10">
    <property type="entry name" value="Hexapeptide repeat proteins"/>
    <property type="match status" value="1"/>
</dbReference>
<dbReference type="Gene3D" id="3.40.50.20">
    <property type="match status" value="1"/>
</dbReference>
<dbReference type="PANTHER" id="PTHR43300:SF7">
    <property type="entry name" value="UDP-N-ACETYLBACILLOSAMINE N-ACETYLTRANSFERASE"/>
    <property type="match status" value="1"/>
</dbReference>
<organism evidence="5 6">
    <name type="scientific">Marivirga salinarum</name>
    <dbReference type="NCBI Taxonomy" id="3059078"/>
    <lineage>
        <taxon>Bacteria</taxon>
        <taxon>Pseudomonadati</taxon>
        <taxon>Bacteroidota</taxon>
        <taxon>Cytophagia</taxon>
        <taxon>Cytophagales</taxon>
        <taxon>Marivirgaceae</taxon>
        <taxon>Marivirga</taxon>
    </lineage>
</organism>
<evidence type="ECO:0000256" key="3">
    <source>
        <dbReference type="PIRSR" id="PIRSR620019-2"/>
    </source>
</evidence>
<dbReference type="InterPro" id="IPR041561">
    <property type="entry name" value="PglD_N"/>
</dbReference>